<reference evidence="1 2" key="1">
    <citation type="journal article" date="2016" name="Proc. Natl. Acad. Sci. U.S.A.">
        <title>Comparative genomics of biotechnologically important yeasts.</title>
        <authorList>
            <person name="Riley R."/>
            <person name="Haridas S."/>
            <person name="Wolfe K.H."/>
            <person name="Lopes M.R."/>
            <person name="Hittinger C.T."/>
            <person name="Goeker M."/>
            <person name="Salamov A.A."/>
            <person name="Wisecaver J.H."/>
            <person name="Long T.M."/>
            <person name="Calvey C.H."/>
            <person name="Aerts A.L."/>
            <person name="Barry K.W."/>
            <person name="Choi C."/>
            <person name="Clum A."/>
            <person name="Coughlan A.Y."/>
            <person name="Deshpande S."/>
            <person name="Douglass A.P."/>
            <person name="Hanson S.J."/>
            <person name="Klenk H.-P."/>
            <person name="LaButti K.M."/>
            <person name="Lapidus A."/>
            <person name="Lindquist E.A."/>
            <person name="Lipzen A.M."/>
            <person name="Meier-Kolthoff J.P."/>
            <person name="Ohm R.A."/>
            <person name="Otillar R.P."/>
            <person name="Pangilinan J.L."/>
            <person name="Peng Y."/>
            <person name="Rokas A."/>
            <person name="Rosa C.A."/>
            <person name="Scheuner C."/>
            <person name="Sibirny A.A."/>
            <person name="Slot J.C."/>
            <person name="Stielow J.B."/>
            <person name="Sun H."/>
            <person name="Kurtzman C.P."/>
            <person name="Blackwell M."/>
            <person name="Grigoriev I.V."/>
            <person name="Jeffries T.W."/>
        </authorList>
    </citation>
    <scope>NUCLEOTIDE SEQUENCE [LARGE SCALE GENOMIC DNA]</scope>
    <source>
        <strain evidence="1 2">NRRL Y-11557</strain>
    </source>
</reference>
<organism evidence="1 2">
    <name type="scientific">Lipomyces starkeyi NRRL Y-11557</name>
    <dbReference type="NCBI Taxonomy" id="675824"/>
    <lineage>
        <taxon>Eukaryota</taxon>
        <taxon>Fungi</taxon>
        <taxon>Dikarya</taxon>
        <taxon>Ascomycota</taxon>
        <taxon>Saccharomycotina</taxon>
        <taxon>Lipomycetes</taxon>
        <taxon>Lipomycetales</taxon>
        <taxon>Lipomycetaceae</taxon>
        <taxon>Lipomyces</taxon>
    </lineage>
</organism>
<proteinExistence type="predicted"/>
<keyword evidence="2" id="KW-1185">Reference proteome</keyword>
<dbReference type="EMBL" id="KV454290">
    <property type="protein sequence ID" value="ODQ75989.1"/>
    <property type="molecule type" value="Genomic_DNA"/>
</dbReference>
<sequence>MKVVNKYNGCNILTCTLLSVYVRNFDPEQGRTTMPIVVFTTRADHASWLLLLLRNVAKDRFGEGPQDRIKAIWAGIQTNDWTKEFFARPNAKVDEVDVLVTTSDILTLQPRDLPSAVRGCRLEPVARYRLPEVYVLHFRSRQLIEGAEADVSRLFNEYYDQYKISVLLIQATGVITGPANCPVENLILKPLDEIQRWVTAATMELMAGRTGPVRAVFIVAWATLWGMSCYCSVPSQS</sequence>
<evidence type="ECO:0000313" key="1">
    <source>
        <dbReference type="EMBL" id="ODQ75989.1"/>
    </source>
</evidence>
<gene>
    <name evidence="1" type="ORF">LIPSTDRAFT_223592</name>
</gene>
<name>A0A1E3QE60_LIPST</name>
<evidence type="ECO:0000313" key="2">
    <source>
        <dbReference type="Proteomes" id="UP000094385"/>
    </source>
</evidence>
<dbReference type="Proteomes" id="UP000094385">
    <property type="component" value="Unassembled WGS sequence"/>
</dbReference>
<protein>
    <submittedName>
        <fullName evidence="1">Uncharacterized protein</fullName>
    </submittedName>
</protein>
<dbReference type="OrthoDB" id="10533910at2759"/>
<accession>A0A1E3QE60</accession>
<dbReference type="AlphaFoldDB" id="A0A1E3QE60"/>